<dbReference type="PROSITE" id="PS51318">
    <property type="entry name" value="TAT"/>
    <property type="match status" value="1"/>
</dbReference>
<dbReference type="Proteomes" id="UP001553843">
    <property type="component" value="Unassembled WGS sequence"/>
</dbReference>
<name>A0ABV3LTQ8_9ACTN</name>
<evidence type="ECO:0000256" key="2">
    <source>
        <dbReference type="SAM" id="SignalP"/>
    </source>
</evidence>
<keyword evidence="4" id="KW-1185">Reference proteome</keyword>
<keyword evidence="1" id="KW-0812">Transmembrane</keyword>
<organism evidence="3 4">
    <name type="scientific">Streptomyces huasconensis</name>
    <dbReference type="NCBI Taxonomy" id="1854574"/>
    <lineage>
        <taxon>Bacteria</taxon>
        <taxon>Bacillati</taxon>
        <taxon>Actinomycetota</taxon>
        <taxon>Actinomycetes</taxon>
        <taxon>Kitasatosporales</taxon>
        <taxon>Streptomycetaceae</taxon>
        <taxon>Streptomyces</taxon>
    </lineage>
</organism>
<evidence type="ECO:0000313" key="3">
    <source>
        <dbReference type="EMBL" id="MEW2362710.1"/>
    </source>
</evidence>
<keyword evidence="1" id="KW-1133">Transmembrane helix</keyword>
<reference evidence="3 4" key="1">
    <citation type="submission" date="2024-06" db="EMBL/GenBank/DDBJ databases">
        <title>The Natural Products Discovery Center: Release of the First 8490 Sequenced Strains for Exploring Actinobacteria Biosynthetic Diversity.</title>
        <authorList>
            <person name="Kalkreuter E."/>
            <person name="Kautsar S.A."/>
            <person name="Yang D."/>
            <person name="Bader C.D."/>
            <person name="Teijaro C.N."/>
            <person name="Fluegel L."/>
            <person name="Davis C.M."/>
            <person name="Simpson J.R."/>
            <person name="Lauterbach L."/>
            <person name="Steele A.D."/>
            <person name="Gui C."/>
            <person name="Meng S."/>
            <person name="Li G."/>
            <person name="Viehrig K."/>
            <person name="Ye F."/>
            <person name="Su P."/>
            <person name="Kiefer A.F."/>
            <person name="Nichols A."/>
            <person name="Cepeda A.J."/>
            <person name="Yan W."/>
            <person name="Fan B."/>
            <person name="Jiang Y."/>
            <person name="Adhikari A."/>
            <person name="Zheng C.-J."/>
            <person name="Schuster L."/>
            <person name="Cowan T.M."/>
            <person name="Smanski M.J."/>
            <person name="Chevrette M.G."/>
            <person name="De Carvalho L.P.S."/>
            <person name="Shen B."/>
        </authorList>
    </citation>
    <scope>NUCLEOTIDE SEQUENCE [LARGE SCALE GENOMIC DNA]</scope>
    <source>
        <strain evidence="3 4">NPDC047833</strain>
    </source>
</reference>
<protein>
    <submittedName>
        <fullName evidence="3">Uncharacterized protein</fullName>
    </submittedName>
</protein>
<keyword evidence="2" id="KW-0732">Signal</keyword>
<gene>
    <name evidence="3" type="ORF">AB0887_12240</name>
</gene>
<dbReference type="RefSeq" id="WP_359777781.1">
    <property type="nucleotide sequence ID" value="NZ_JBEYRR010000004.1"/>
</dbReference>
<feature type="chain" id="PRO_5045296106" evidence="2">
    <location>
        <begin position="26"/>
        <end position="82"/>
    </location>
</feature>
<feature type="signal peptide" evidence="2">
    <location>
        <begin position="1"/>
        <end position="25"/>
    </location>
</feature>
<proteinExistence type="predicted"/>
<evidence type="ECO:0000313" key="4">
    <source>
        <dbReference type="Proteomes" id="UP001553843"/>
    </source>
</evidence>
<dbReference type="InterPro" id="IPR006311">
    <property type="entry name" value="TAT_signal"/>
</dbReference>
<accession>A0ABV3LTQ8</accession>
<dbReference type="EMBL" id="JBEYRS010000004">
    <property type="protein sequence ID" value="MEW2362710.1"/>
    <property type="molecule type" value="Genomic_DNA"/>
</dbReference>
<keyword evidence="1" id="KW-0472">Membrane</keyword>
<feature type="transmembrane region" description="Helical" evidence="1">
    <location>
        <begin position="56"/>
        <end position="75"/>
    </location>
</feature>
<evidence type="ECO:0000256" key="1">
    <source>
        <dbReference type="SAM" id="Phobius"/>
    </source>
</evidence>
<sequence length="82" mass="7903">MRVTRRTFRTAAVATGAVAATGALAAFAVVPAAAASAAERPKPAGVTAGAPDEVPLMAAGGGMAALGAAGLGRAVHRRRHDG</sequence>
<comment type="caution">
    <text evidence="3">The sequence shown here is derived from an EMBL/GenBank/DDBJ whole genome shotgun (WGS) entry which is preliminary data.</text>
</comment>